<keyword evidence="3" id="KW-1185">Reference proteome</keyword>
<sequence>MKFNVEGMTCSHCERAITRAVAALGGTARVDIAAGTVEVDGVADETRVRTAIEDEGYRVLGNDGATEKDSGCCGSCHT</sequence>
<dbReference type="KEGG" id="psd:DSC_04355"/>
<proteinExistence type="predicted"/>
<reference evidence="2 3" key="1">
    <citation type="journal article" date="2012" name="J. Bacteriol.">
        <title>Complete Genome Sequence of the BTEX-Degrading Bacterium Pseudoxanthomonas spadix BD-a59.</title>
        <authorList>
            <person name="Lee S.H."/>
            <person name="Jin H.M."/>
            <person name="Lee H.J."/>
            <person name="Kim J.M."/>
            <person name="Jeon C.O."/>
        </authorList>
    </citation>
    <scope>NUCLEOTIDE SEQUENCE [LARGE SCALE GENOMIC DNA]</scope>
    <source>
        <strain evidence="2 3">BD-a59</strain>
    </source>
</reference>
<accession>G7UPA4</accession>
<dbReference type="eggNOG" id="COG2608">
    <property type="taxonomic scope" value="Bacteria"/>
</dbReference>
<evidence type="ECO:0000259" key="1">
    <source>
        <dbReference type="PROSITE" id="PS50846"/>
    </source>
</evidence>
<evidence type="ECO:0000313" key="3">
    <source>
        <dbReference type="Proteomes" id="UP000005870"/>
    </source>
</evidence>
<protein>
    <submittedName>
        <fullName evidence="2">Copper-binding protein, putative</fullName>
    </submittedName>
</protein>
<dbReference type="InterPro" id="IPR036163">
    <property type="entry name" value="HMA_dom_sf"/>
</dbReference>
<dbReference type="HOGENOM" id="CLU_134973_5_1_6"/>
<evidence type="ECO:0000313" key="2">
    <source>
        <dbReference type="EMBL" id="AER55524.1"/>
    </source>
</evidence>
<dbReference type="SUPFAM" id="SSF55008">
    <property type="entry name" value="HMA, heavy metal-associated domain"/>
    <property type="match status" value="1"/>
</dbReference>
<dbReference type="RefSeq" id="WP_014159701.1">
    <property type="nucleotide sequence ID" value="NC_016147.2"/>
</dbReference>
<dbReference type="CDD" id="cd00371">
    <property type="entry name" value="HMA"/>
    <property type="match status" value="1"/>
</dbReference>
<name>G7UPA4_PSEUP</name>
<dbReference type="Gene3D" id="3.30.70.100">
    <property type="match status" value="1"/>
</dbReference>
<dbReference type="GO" id="GO:0046872">
    <property type="term" value="F:metal ion binding"/>
    <property type="evidence" value="ECO:0007669"/>
    <property type="project" value="InterPro"/>
</dbReference>
<dbReference type="AlphaFoldDB" id="G7UPA4"/>
<dbReference type="InterPro" id="IPR006121">
    <property type="entry name" value="HMA_dom"/>
</dbReference>
<dbReference type="Pfam" id="PF00403">
    <property type="entry name" value="HMA"/>
    <property type="match status" value="1"/>
</dbReference>
<dbReference type="EMBL" id="CP003093">
    <property type="protein sequence ID" value="AER55524.1"/>
    <property type="molecule type" value="Genomic_DNA"/>
</dbReference>
<dbReference type="Proteomes" id="UP000005870">
    <property type="component" value="Chromosome"/>
</dbReference>
<dbReference type="PROSITE" id="PS50846">
    <property type="entry name" value="HMA_2"/>
    <property type="match status" value="1"/>
</dbReference>
<organism evidence="2 3">
    <name type="scientific">Pseudoxanthomonas spadix (strain BD-a59)</name>
    <dbReference type="NCBI Taxonomy" id="1045855"/>
    <lineage>
        <taxon>Bacteria</taxon>
        <taxon>Pseudomonadati</taxon>
        <taxon>Pseudomonadota</taxon>
        <taxon>Gammaproteobacteria</taxon>
        <taxon>Lysobacterales</taxon>
        <taxon>Lysobacteraceae</taxon>
        <taxon>Pseudoxanthomonas</taxon>
    </lineage>
</organism>
<dbReference type="STRING" id="1045855.DSC_04355"/>
<gene>
    <name evidence="2" type="ordered locus">DSC_04355</name>
</gene>
<feature type="domain" description="HMA" evidence="1">
    <location>
        <begin position="1"/>
        <end position="60"/>
    </location>
</feature>
<dbReference type="OrthoDB" id="9814359at2"/>